<protein>
    <submittedName>
        <fullName evidence="1">Uncharacterized protein</fullName>
    </submittedName>
</protein>
<dbReference type="EMBL" id="JAVFWL010000005">
    <property type="protein sequence ID" value="KAK6753819.1"/>
    <property type="molecule type" value="Genomic_DNA"/>
</dbReference>
<comment type="caution">
    <text evidence="1">The sequence shown here is derived from an EMBL/GenBank/DDBJ whole genome shotgun (WGS) entry which is preliminary data.</text>
</comment>
<sequence length="84" mass="9682">MSHPQRHSFNTTPNAVNALYNNNSLLNFVDASILNKMELPTFDGKLLDFPEFASRVATFVGNKAEDYRFESCRVVDIIMQERQR</sequence>
<organism evidence="1 2">
    <name type="scientific">Necator americanus</name>
    <name type="common">Human hookworm</name>
    <dbReference type="NCBI Taxonomy" id="51031"/>
    <lineage>
        <taxon>Eukaryota</taxon>
        <taxon>Metazoa</taxon>
        <taxon>Ecdysozoa</taxon>
        <taxon>Nematoda</taxon>
        <taxon>Chromadorea</taxon>
        <taxon>Rhabditida</taxon>
        <taxon>Rhabditina</taxon>
        <taxon>Rhabditomorpha</taxon>
        <taxon>Strongyloidea</taxon>
        <taxon>Ancylostomatidae</taxon>
        <taxon>Bunostominae</taxon>
        <taxon>Necator</taxon>
    </lineage>
</organism>
<dbReference type="Proteomes" id="UP001303046">
    <property type="component" value="Unassembled WGS sequence"/>
</dbReference>
<name>A0ABR1DTU0_NECAM</name>
<reference evidence="1 2" key="1">
    <citation type="submission" date="2023-08" db="EMBL/GenBank/DDBJ databases">
        <title>A Necator americanus chromosomal reference genome.</title>
        <authorList>
            <person name="Ilik V."/>
            <person name="Petrzelkova K.J."/>
            <person name="Pardy F."/>
            <person name="Fuh T."/>
            <person name="Niatou-Singa F.S."/>
            <person name="Gouil Q."/>
            <person name="Baker L."/>
            <person name="Ritchie M.E."/>
            <person name="Jex A.R."/>
            <person name="Gazzola D."/>
            <person name="Li H."/>
            <person name="Toshio Fujiwara R."/>
            <person name="Zhan B."/>
            <person name="Aroian R.V."/>
            <person name="Pafco B."/>
            <person name="Schwarz E.M."/>
        </authorList>
    </citation>
    <scope>NUCLEOTIDE SEQUENCE [LARGE SCALE GENOMIC DNA]</scope>
    <source>
        <strain evidence="1 2">Aroian</strain>
        <tissue evidence="1">Whole animal</tissue>
    </source>
</reference>
<proteinExistence type="predicted"/>
<gene>
    <name evidence="1" type="primary">Necator_chrV.g17833</name>
    <name evidence="1" type="ORF">RB195_013043</name>
</gene>
<evidence type="ECO:0000313" key="1">
    <source>
        <dbReference type="EMBL" id="KAK6753819.1"/>
    </source>
</evidence>
<accession>A0ABR1DTU0</accession>
<evidence type="ECO:0000313" key="2">
    <source>
        <dbReference type="Proteomes" id="UP001303046"/>
    </source>
</evidence>
<keyword evidence="2" id="KW-1185">Reference proteome</keyword>